<dbReference type="RefSeq" id="WP_072284623.1">
    <property type="nucleotide sequence ID" value="NZ_CP015519.1"/>
</dbReference>
<dbReference type="EMBL" id="CP015519">
    <property type="protein sequence ID" value="APG28597.1"/>
    <property type="molecule type" value="Genomic_DNA"/>
</dbReference>
<sequence length="61" mass="6929">MSLGKTWFTPKEAASMFGIDEKLILEWVEEGLVRCERLEGKVAQVNLDDLKLEVEAFLKSS</sequence>
<dbReference type="KEGG" id="pef:A7E78_12535"/>
<proteinExistence type="predicted"/>
<organism evidence="1 2">
    <name type="scientific">Syntrophotalea acetylenivorans</name>
    <dbReference type="NCBI Taxonomy" id="1842532"/>
    <lineage>
        <taxon>Bacteria</taxon>
        <taxon>Pseudomonadati</taxon>
        <taxon>Thermodesulfobacteriota</taxon>
        <taxon>Desulfuromonadia</taxon>
        <taxon>Desulfuromonadales</taxon>
        <taxon>Syntrophotaleaceae</taxon>
        <taxon>Syntrophotalea</taxon>
    </lineage>
</organism>
<accession>A0A1L3GRQ0</accession>
<gene>
    <name evidence="1" type="ORF">A7E78_12535</name>
</gene>
<dbReference type="OrthoDB" id="5397962at2"/>
<dbReference type="SUPFAM" id="SSF46955">
    <property type="entry name" value="Putative DNA-binding domain"/>
    <property type="match status" value="1"/>
</dbReference>
<name>A0A1L3GRQ0_9BACT</name>
<reference evidence="1 2" key="1">
    <citation type="journal article" date="2017" name="Genome Announc.">
        <title>Complete Genome Sequences of Two Acetylene-Fermenting Pelobacter acetylenicus Strains.</title>
        <authorList>
            <person name="Sutton J.M."/>
            <person name="Baesman S.M."/>
            <person name="Fierst J.L."/>
            <person name="Poret-Peterson A.T."/>
            <person name="Oremland R.S."/>
            <person name="Dunlap D.S."/>
            <person name="Akob D.M."/>
        </authorList>
    </citation>
    <scope>NUCLEOTIDE SEQUENCE [LARGE SCALE GENOMIC DNA]</scope>
    <source>
        <strain evidence="1 2">SFB93</strain>
    </source>
</reference>
<dbReference type="Proteomes" id="UP000182517">
    <property type="component" value="Chromosome"/>
</dbReference>
<protein>
    <submittedName>
        <fullName evidence="1">MerR family transcriptional regulator</fullName>
    </submittedName>
</protein>
<evidence type="ECO:0000313" key="2">
    <source>
        <dbReference type="Proteomes" id="UP000182517"/>
    </source>
</evidence>
<dbReference type="AlphaFoldDB" id="A0A1L3GRQ0"/>
<evidence type="ECO:0000313" key="1">
    <source>
        <dbReference type="EMBL" id="APG28597.1"/>
    </source>
</evidence>
<dbReference type="InterPro" id="IPR009061">
    <property type="entry name" value="DNA-bd_dom_put_sf"/>
</dbReference>
<keyword evidence="2" id="KW-1185">Reference proteome</keyword>